<feature type="transmembrane region" description="Helical" evidence="4">
    <location>
        <begin position="107"/>
        <end position="129"/>
    </location>
</feature>
<dbReference type="Gene3D" id="2.130.10.10">
    <property type="entry name" value="YVTN repeat-like/Quinoprotein amine dehydrogenase"/>
    <property type="match status" value="3"/>
</dbReference>
<dbReference type="SMART" id="SM00320">
    <property type="entry name" value="WD40"/>
    <property type="match status" value="8"/>
</dbReference>
<feature type="domain" description="DUF7165" evidence="6">
    <location>
        <begin position="686"/>
        <end position="788"/>
    </location>
</feature>
<dbReference type="CDD" id="cd00200">
    <property type="entry name" value="WD40"/>
    <property type="match status" value="1"/>
</dbReference>
<dbReference type="InterPro" id="IPR019775">
    <property type="entry name" value="WD40_repeat_CS"/>
</dbReference>
<evidence type="ECO:0000256" key="2">
    <source>
        <dbReference type="ARBA" id="ARBA00022737"/>
    </source>
</evidence>
<dbReference type="InterPro" id="IPR024977">
    <property type="entry name" value="Apc4-like_WD40_dom"/>
</dbReference>
<gene>
    <name evidence="7" type="ORF">K461DRAFT_68107</name>
</gene>
<keyword evidence="2" id="KW-0677">Repeat</keyword>
<keyword evidence="4" id="KW-1133">Transmembrane helix</keyword>
<evidence type="ECO:0000259" key="6">
    <source>
        <dbReference type="Pfam" id="PF23749"/>
    </source>
</evidence>
<accession>A0A9P4IUN0</accession>
<evidence type="ECO:0000313" key="7">
    <source>
        <dbReference type="EMBL" id="KAF2148075.1"/>
    </source>
</evidence>
<dbReference type="SUPFAM" id="SSF50969">
    <property type="entry name" value="YVTN repeat-like/Quinoprotein amine dehydrogenase"/>
    <property type="match status" value="1"/>
</dbReference>
<feature type="repeat" description="WD" evidence="3">
    <location>
        <begin position="845"/>
        <end position="886"/>
    </location>
</feature>
<dbReference type="SUPFAM" id="SSF50978">
    <property type="entry name" value="WD40 repeat-like"/>
    <property type="match status" value="2"/>
</dbReference>
<dbReference type="InterPro" id="IPR001680">
    <property type="entry name" value="WD40_rpt"/>
</dbReference>
<comment type="caution">
    <text evidence="7">The sequence shown here is derived from an EMBL/GenBank/DDBJ whole genome shotgun (WGS) entry which is preliminary data.</text>
</comment>
<dbReference type="Proteomes" id="UP000799439">
    <property type="component" value="Unassembled WGS sequence"/>
</dbReference>
<dbReference type="InterPro" id="IPR015943">
    <property type="entry name" value="WD40/YVTN_repeat-like_dom_sf"/>
</dbReference>
<dbReference type="AlphaFoldDB" id="A0A9P4IUN0"/>
<evidence type="ECO:0000259" key="5">
    <source>
        <dbReference type="Pfam" id="PF12894"/>
    </source>
</evidence>
<dbReference type="PROSITE" id="PS00678">
    <property type="entry name" value="WD_REPEATS_1"/>
    <property type="match status" value="1"/>
</dbReference>
<protein>
    <recommendedName>
        <fullName evidence="9">Anaphase-promoting complex subunit 4 WD40 domain-containing protein</fullName>
    </recommendedName>
</protein>
<keyword evidence="4" id="KW-0472">Membrane</keyword>
<dbReference type="InterPro" id="IPR050995">
    <property type="entry name" value="WD-F-box_domain-protein"/>
</dbReference>
<keyword evidence="8" id="KW-1185">Reference proteome</keyword>
<evidence type="ECO:0000256" key="3">
    <source>
        <dbReference type="PROSITE-ProRule" id="PRU00221"/>
    </source>
</evidence>
<dbReference type="Pfam" id="PF12894">
    <property type="entry name" value="ANAPC4_WD40"/>
    <property type="match status" value="1"/>
</dbReference>
<dbReference type="OrthoDB" id="674604at2759"/>
<dbReference type="InterPro" id="IPR055589">
    <property type="entry name" value="DUF7165"/>
</dbReference>
<keyword evidence="1 3" id="KW-0853">WD repeat</keyword>
<dbReference type="EMBL" id="ML996094">
    <property type="protein sequence ID" value="KAF2148075.1"/>
    <property type="molecule type" value="Genomic_DNA"/>
</dbReference>
<dbReference type="InterPro" id="IPR011044">
    <property type="entry name" value="Quino_amine_DH_bsu"/>
</dbReference>
<dbReference type="Pfam" id="PF00400">
    <property type="entry name" value="WD40"/>
    <property type="match status" value="1"/>
</dbReference>
<dbReference type="PROSITE" id="PS50294">
    <property type="entry name" value="WD_REPEATS_REGION"/>
    <property type="match status" value="1"/>
</dbReference>
<organism evidence="7 8">
    <name type="scientific">Myriangium duriaei CBS 260.36</name>
    <dbReference type="NCBI Taxonomy" id="1168546"/>
    <lineage>
        <taxon>Eukaryota</taxon>
        <taxon>Fungi</taxon>
        <taxon>Dikarya</taxon>
        <taxon>Ascomycota</taxon>
        <taxon>Pezizomycotina</taxon>
        <taxon>Dothideomycetes</taxon>
        <taxon>Dothideomycetidae</taxon>
        <taxon>Myriangiales</taxon>
        <taxon>Myriangiaceae</taxon>
        <taxon>Myriangium</taxon>
    </lineage>
</organism>
<dbReference type="PROSITE" id="PS50082">
    <property type="entry name" value="WD_REPEATS_2"/>
    <property type="match status" value="2"/>
</dbReference>
<evidence type="ECO:0008006" key="9">
    <source>
        <dbReference type="Google" id="ProtNLM"/>
    </source>
</evidence>
<dbReference type="PANTHER" id="PTHR14604:SF3">
    <property type="entry name" value="SPERM-ASSOCIATED ANTIGEN 16 PROTEIN"/>
    <property type="match status" value="1"/>
</dbReference>
<reference evidence="7" key="1">
    <citation type="journal article" date="2020" name="Stud. Mycol.">
        <title>101 Dothideomycetes genomes: a test case for predicting lifestyles and emergence of pathogens.</title>
        <authorList>
            <person name="Haridas S."/>
            <person name="Albert R."/>
            <person name="Binder M."/>
            <person name="Bloem J."/>
            <person name="Labutti K."/>
            <person name="Salamov A."/>
            <person name="Andreopoulos B."/>
            <person name="Baker S."/>
            <person name="Barry K."/>
            <person name="Bills G."/>
            <person name="Bluhm B."/>
            <person name="Cannon C."/>
            <person name="Castanera R."/>
            <person name="Culley D."/>
            <person name="Daum C."/>
            <person name="Ezra D."/>
            <person name="Gonzalez J."/>
            <person name="Henrissat B."/>
            <person name="Kuo A."/>
            <person name="Liang C."/>
            <person name="Lipzen A."/>
            <person name="Lutzoni F."/>
            <person name="Magnuson J."/>
            <person name="Mondo S."/>
            <person name="Nolan M."/>
            <person name="Ohm R."/>
            <person name="Pangilinan J."/>
            <person name="Park H.-J."/>
            <person name="Ramirez L."/>
            <person name="Alfaro M."/>
            <person name="Sun H."/>
            <person name="Tritt A."/>
            <person name="Yoshinaga Y."/>
            <person name="Zwiers L.-H."/>
            <person name="Turgeon B."/>
            <person name="Goodwin S."/>
            <person name="Spatafora J."/>
            <person name="Crous P."/>
            <person name="Grigoriev I."/>
        </authorList>
    </citation>
    <scope>NUCLEOTIDE SEQUENCE</scope>
    <source>
        <strain evidence="7">CBS 260.36</strain>
    </source>
</reference>
<dbReference type="PANTHER" id="PTHR14604">
    <property type="entry name" value="WD40 REPEAT PF20"/>
    <property type="match status" value="1"/>
</dbReference>
<evidence type="ECO:0000256" key="4">
    <source>
        <dbReference type="SAM" id="Phobius"/>
    </source>
</evidence>
<feature type="repeat" description="WD" evidence="3">
    <location>
        <begin position="679"/>
        <end position="713"/>
    </location>
</feature>
<keyword evidence="4" id="KW-0812">Transmembrane</keyword>
<proteinExistence type="predicted"/>
<dbReference type="InterPro" id="IPR036322">
    <property type="entry name" value="WD40_repeat_dom_sf"/>
</dbReference>
<evidence type="ECO:0000256" key="1">
    <source>
        <dbReference type="ARBA" id="ARBA00022574"/>
    </source>
</evidence>
<dbReference type="Pfam" id="PF23749">
    <property type="entry name" value="DUF7165"/>
    <property type="match status" value="1"/>
</dbReference>
<evidence type="ECO:0000313" key="8">
    <source>
        <dbReference type="Proteomes" id="UP000799439"/>
    </source>
</evidence>
<sequence length="1059" mass="118130">MSEKVIVIDALDECDPQEHARTILRLISQLNVRLFVTSRPEHPLQLGFKSLDHELYQDVILENVQCSTIRQDLVTYMDHYFERIKHDELLSSSSSSLSTTWPGQDTIYTLVNVAMPLFIVAATICRFVAGRNPQRRLTLILERSSLNSSMASLEEVYLQILEQMVVGMKGDRTDAITRFTELVGPILVMADPLPVGALCSLLDVQIHDAEEILSHLQSVLQTPSSAHSVIRPLHLSFRDFLTNEKTKASNPFYFDEAQVHQKLAACCLRRLKLPGALFDDICRTGGPGIRRGEISENELSDCISAEISYACQYWVEHLAAGQTAALLCDDCEVHEFLREHLLHWIEALSWLGQLSDLIGQLRQLTQVGNTNKPRVTSPNFLFLLKRTIGSSLLALLEDARRFVQRNRRLVDQAPLQLYFSALHFAPTRSLIRSMFESRCYELFSVLPDPPSDWDTEMLEGEGSNSVDVVVFSPHGKTFACGSSGGVLQLFNAETGDEISHFQTQNASIKEIMFASYGWVLASASYDDSTPTGIVQIWQTTTGNEIKIQTAELEHQLKSVIFTPHKDILVSDRWNPSRRLRYAWTGQEMYLLTDHSHCGAVVITQDRELLASVSRNGIITIWDAKTGLCTSSLEIPDVSKLAFSPDGEILAVASYETGLQLFGTSTGEQLQRFYDLDLMVGSLLFSPDGRTLATVTHNSRLRLWDVPTGTETLFTALRSAKASAIAFSPDGKVLASAWNKSIWISDFQHEEHFKKIDGSGERITALSFSLDGKNIAGASCSALGNETIQLWSTQTAVPVSDLEECWGDLYFEIAFFSDDGRHIILGAKNGIIQIRSARTGERTFEIAAHDDEISGIALSPHGDVLASSSENGEVRLWTFPAFNLLHELDCPNQYMMKFSPCATTLVIAGDYGIELVNVQTGKAFHSDPCGQIGPYLIDFSPDSQAVAVHFQREIRLLQIRTGKRLLTVAREEIGKAEFSEDWTILFAEGERFDTGLAASQSTKREPHRPNLELGGQWLSCRGQHVLWLPLDYRGHIGNGHGNALVIRRRSGGISFFRLRD</sequence>
<feature type="domain" description="Anaphase-promoting complex subunit 4-like WD40" evidence="5">
    <location>
        <begin position="460"/>
        <end position="514"/>
    </location>
</feature>
<name>A0A9P4IUN0_9PEZI</name>